<sequence>MNNCIDFTIQWLDGSHHSISLDETDDIGHLLHIIDSWLFPNIHNPKDRDYVLRIGHNNILLNCSNENTTMNELGVTSAWVLIMELEDQYNTPNSTIAFSNSNTLIGILGMRELPLKNVFVDVLDKIAKVNLSQTYSNTGSSIIETTYKFPLPELAAINAFEVKFNNGRNVIGTVIEKGNSKQIYTNAVQSGHGAYLLEQKTTEIFEMKVGNIHPSEILTVHISYVQELSNDISSYDLIRFSLPTTIAPRYQADNTSTGVTYSSNALSYTLGVDVKCRMSGCILDISSESHDITANIDGKFANVTFANSYECLDKDFVLLVQAEDLDNPRAFIEYNPETDTNCVMLTMVPRFALTNVQSELFWIYGGSQDPTDI</sequence>
<dbReference type="EMBL" id="RBNI01027682">
    <property type="protein sequence ID" value="RUO95616.1"/>
    <property type="molecule type" value="Genomic_DNA"/>
</dbReference>
<organism evidence="2 3">
    <name type="scientific">Jimgerdemannia flammicorona</name>
    <dbReference type="NCBI Taxonomy" id="994334"/>
    <lineage>
        <taxon>Eukaryota</taxon>
        <taxon>Fungi</taxon>
        <taxon>Fungi incertae sedis</taxon>
        <taxon>Mucoromycota</taxon>
        <taxon>Mucoromycotina</taxon>
        <taxon>Endogonomycetes</taxon>
        <taxon>Endogonales</taxon>
        <taxon>Endogonaceae</taxon>
        <taxon>Jimgerdemannia</taxon>
    </lineage>
</organism>
<protein>
    <submittedName>
        <fullName evidence="2">Vault protein inter-alpha-trypsin domain-containing protein</fullName>
    </submittedName>
</protein>
<dbReference type="InterPro" id="IPR013694">
    <property type="entry name" value="VIT"/>
</dbReference>
<evidence type="ECO:0000313" key="3">
    <source>
        <dbReference type="Proteomes" id="UP000268093"/>
    </source>
</evidence>
<gene>
    <name evidence="2" type="ORF">BC936DRAFT_143611</name>
</gene>
<keyword evidence="3" id="KW-1185">Reference proteome</keyword>
<dbReference type="OrthoDB" id="1729737at2759"/>
<accession>A0A432ZYX2</accession>
<feature type="domain" description="VIT" evidence="1">
    <location>
        <begin position="97"/>
        <end position="226"/>
    </location>
</feature>
<dbReference type="PROSITE" id="PS51468">
    <property type="entry name" value="VIT"/>
    <property type="match status" value="1"/>
</dbReference>
<dbReference type="PANTHER" id="PTHR45737:SF6">
    <property type="entry name" value="VON WILLEBRAND FACTOR A DOMAIN-CONTAINING PROTEIN 5A"/>
    <property type="match status" value="1"/>
</dbReference>
<dbReference type="SMART" id="SM00609">
    <property type="entry name" value="VIT"/>
    <property type="match status" value="1"/>
</dbReference>
<name>A0A432ZYX2_9FUNG</name>
<dbReference type="Proteomes" id="UP000268093">
    <property type="component" value="Unassembled WGS sequence"/>
</dbReference>
<reference evidence="2 3" key="1">
    <citation type="journal article" date="2018" name="New Phytol.">
        <title>Phylogenomics of Endogonaceae and evolution of mycorrhizas within Mucoromycota.</title>
        <authorList>
            <person name="Chang Y."/>
            <person name="Desiro A."/>
            <person name="Na H."/>
            <person name="Sandor L."/>
            <person name="Lipzen A."/>
            <person name="Clum A."/>
            <person name="Barry K."/>
            <person name="Grigoriev I.V."/>
            <person name="Martin F.M."/>
            <person name="Stajich J.E."/>
            <person name="Smith M.E."/>
            <person name="Bonito G."/>
            <person name="Spatafora J.W."/>
        </authorList>
    </citation>
    <scope>NUCLEOTIDE SEQUENCE [LARGE SCALE GENOMIC DNA]</scope>
    <source>
        <strain evidence="2 3">GMNB39</strain>
    </source>
</reference>
<evidence type="ECO:0000259" key="1">
    <source>
        <dbReference type="PROSITE" id="PS51468"/>
    </source>
</evidence>
<dbReference type="Pfam" id="PF08487">
    <property type="entry name" value="VIT"/>
    <property type="match status" value="1"/>
</dbReference>
<dbReference type="PANTHER" id="PTHR45737">
    <property type="entry name" value="VON WILLEBRAND FACTOR A DOMAIN-CONTAINING PROTEIN 5A"/>
    <property type="match status" value="1"/>
</dbReference>
<comment type="caution">
    <text evidence="2">The sequence shown here is derived from an EMBL/GenBank/DDBJ whole genome shotgun (WGS) entry which is preliminary data.</text>
</comment>
<dbReference type="AlphaFoldDB" id="A0A432ZYX2"/>
<proteinExistence type="predicted"/>
<evidence type="ECO:0000313" key="2">
    <source>
        <dbReference type="EMBL" id="RUO95616.1"/>
    </source>
</evidence>